<dbReference type="HAMAP" id="MF_01497">
    <property type="entry name" value="SrkA_kinase"/>
    <property type="match status" value="1"/>
</dbReference>
<evidence type="ECO:0000256" key="6">
    <source>
        <dbReference type="ARBA" id="ARBA00022741"/>
    </source>
</evidence>
<dbReference type="Gene3D" id="1.10.510.10">
    <property type="entry name" value="Transferase(Phosphotransferase) domain 1"/>
    <property type="match status" value="1"/>
</dbReference>
<dbReference type="SUPFAM" id="SSF56112">
    <property type="entry name" value="Protein kinase-like (PK-like)"/>
    <property type="match status" value="1"/>
</dbReference>
<keyword evidence="6 11" id="KW-0547">Nucleotide-binding</keyword>
<organism evidence="13 14">
    <name type="scientific">Piscinibacterium candidicorallinum</name>
    <dbReference type="NCBI Taxonomy" id="1793872"/>
    <lineage>
        <taxon>Bacteria</taxon>
        <taxon>Pseudomonadati</taxon>
        <taxon>Pseudomonadota</taxon>
        <taxon>Betaproteobacteria</taxon>
        <taxon>Burkholderiales</taxon>
        <taxon>Piscinibacterium</taxon>
    </lineage>
</organism>
<keyword evidence="5 11" id="KW-0479">Metal-binding</keyword>
<evidence type="ECO:0000256" key="5">
    <source>
        <dbReference type="ARBA" id="ARBA00022723"/>
    </source>
</evidence>
<accession>A0ABV7H407</accession>
<gene>
    <name evidence="11" type="primary">srkA</name>
    <name evidence="13" type="ORF">ACFOEN_13535</name>
</gene>
<evidence type="ECO:0000313" key="13">
    <source>
        <dbReference type="EMBL" id="MFC3148649.1"/>
    </source>
</evidence>
<feature type="binding site" evidence="11">
    <location>
        <position position="249"/>
    </location>
    <ligand>
        <name>Mg(2+)</name>
        <dbReference type="ChEBI" id="CHEBI:18420"/>
    </ligand>
</feature>
<feature type="active site" evidence="11">
    <location>
        <position position="249"/>
    </location>
</feature>
<keyword evidence="9 11" id="KW-0460">Magnesium</keyword>
<protein>
    <recommendedName>
        <fullName evidence="11">Stress response kinase A</fullName>
        <ecNumber evidence="11">2.7.11.1</ecNumber>
    </recommendedName>
    <alternativeName>
        <fullName evidence="11">Serine/threonine-protein kinase SrkA</fullName>
    </alternativeName>
</protein>
<dbReference type="InterPro" id="IPR011009">
    <property type="entry name" value="Kinase-like_dom_sf"/>
</dbReference>
<dbReference type="NCBIfam" id="NF008738">
    <property type="entry name" value="PRK11768.1"/>
    <property type="match status" value="1"/>
</dbReference>
<keyword evidence="10 11" id="KW-0346">Stress response</keyword>
<evidence type="ECO:0000256" key="8">
    <source>
        <dbReference type="ARBA" id="ARBA00022840"/>
    </source>
</evidence>
<dbReference type="InterPro" id="IPR032882">
    <property type="entry name" value="SrkA/RdoA"/>
</dbReference>
<keyword evidence="2 11" id="KW-0723">Serine/threonine-protein kinase</keyword>
<comment type="subcellular location">
    <subcellularLocation>
        <location evidence="11">Cytoplasm</location>
    </subcellularLocation>
</comment>
<dbReference type="EMBL" id="JBHRTI010000007">
    <property type="protein sequence ID" value="MFC3148649.1"/>
    <property type="molecule type" value="Genomic_DNA"/>
</dbReference>
<evidence type="ECO:0000256" key="7">
    <source>
        <dbReference type="ARBA" id="ARBA00022777"/>
    </source>
</evidence>
<name>A0ABV7H407_9BURK</name>
<keyword evidence="1 11" id="KW-0963">Cytoplasm</keyword>
<comment type="function">
    <text evidence="11">A protein kinase that phosphorylates Ser and Thr residues. Probably acts to suppress the effects of stress linked to accumulation of reactive oxygen species. Probably involved in the extracytoplasmic stress response.</text>
</comment>
<keyword evidence="14" id="KW-1185">Reference proteome</keyword>
<keyword evidence="7 11" id="KW-0418">Kinase</keyword>
<feature type="binding site" evidence="11">
    <location>
        <position position="232"/>
    </location>
    <ligand>
        <name>Mg(2+)</name>
        <dbReference type="ChEBI" id="CHEBI:18420"/>
    </ligand>
</feature>
<evidence type="ECO:0000256" key="9">
    <source>
        <dbReference type="ARBA" id="ARBA00022842"/>
    </source>
</evidence>
<dbReference type="Gene3D" id="1.20.1270.170">
    <property type="match status" value="1"/>
</dbReference>
<comment type="catalytic activity">
    <reaction evidence="11">
        <text>L-threonyl-[protein] + ATP = O-phospho-L-threonyl-[protein] + ADP + H(+)</text>
        <dbReference type="Rhea" id="RHEA:46608"/>
        <dbReference type="Rhea" id="RHEA-COMP:11060"/>
        <dbReference type="Rhea" id="RHEA-COMP:11605"/>
        <dbReference type="ChEBI" id="CHEBI:15378"/>
        <dbReference type="ChEBI" id="CHEBI:30013"/>
        <dbReference type="ChEBI" id="CHEBI:30616"/>
        <dbReference type="ChEBI" id="CHEBI:61977"/>
        <dbReference type="ChEBI" id="CHEBI:456216"/>
        <dbReference type="EC" id="2.7.11.1"/>
    </reaction>
</comment>
<sequence length="356" mass="38880">MGQAESPFDSEPAGAPAGSFAALTPDVVLDALEAAGLLPDGRLLMLSSYENRVWMAHLDDGSAVVAKFYRPEQGAHGQRWSTAQILEEHAFAAELAAAEIPVVAPLALAGATVPGSQTLAEHGGFRFSVSPRRGGRAPELDDPAVLEWIGRFLARIHTVGAARSFSCRERLDIATMGEAPLAWLMAEGDLPPTQRETYRSAAQQALDAVRECFAAAGAVAQIRLHGDCHPGNILWTPEGLPQPGPHFVDLDDARTGCAVQDLWMLASGDRADQTRQWSALIDGYETVRDFDRRELRLIEALRTLRQIHYAAWLARRRTDPAFTVAFPWFGTDAYWAGQAQQLREQCESMVQPALMI</sequence>
<keyword evidence="3 11" id="KW-0597">Phosphoprotein</keyword>
<reference evidence="14" key="1">
    <citation type="journal article" date="2019" name="Int. J. Syst. Evol. Microbiol.">
        <title>The Global Catalogue of Microorganisms (GCM) 10K type strain sequencing project: providing services to taxonomists for standard genome sequencing and annotation.</title>
        <authorList>
            <consortium name="The Broad Institute Genomics Platform"/>
            <consortium name="The Broad Institute Genome Sequencing Center for Infectious Disease"/>
            <person name="Wu L."/>
            <person name="Ma J."/>
        </authorList>
    </citation>
    <scope>NUCLEOTIDE SEQUENCE [LARGE SCALE GENOMIC DNA]</scope>
    <source>
        <strain evidence="14">KCTC 52168</strain>
    </source>
</reference>
<dbReference type="RefSeq" id="WP_377304781.1">
    <property type="nucleotide sequence ID" value="NZ_CP180191.1"/>
</dbReference>
<dbReference type="Proteomes" id="UP001595556">
    <property type="component" value="Unassembled WGS sequence"/>
</dbReference>
<dbReference type="PANTHER" id="PTHR39573">
    <property type="entry name" value="STRESS RESPONSE KINASE A"/>
    <property type="match status" value="1"/>
</dbReference>
<comment type="cofactor">
    <cofactor evidence="11">
        <name>Mg(2+)</name>
        <dbReference type="ChEBI" id="CHEBI:18420"/>
    </cofactor>
</comment>
<comment type="subunit">
    <text evidence="11">Monomer.</text>
</comment>
<dbReference type="Pfam" id="PF01636">
    <property type="entry name" value="APH"/>
    <property type="match status" value="1"/>
</dbReference>
<keyword evidence="4 11" id="KW-0808">Transferase</keyword>
<dbReference type="PANTHER" id="PTHR39573:SF1">
    <property type="entry name" value="STRESS RESPONSE KINASE A"/>
    <property type="match status" value="1"/>
</dbReference>
<comment type="catalytic activity">
    <reaction evidence="11">
        <text>L-seryl-[protein] + ATP = O-phospho-L-seryl-[protein] + ADP + H(+)</text>
        <dbReference type="Rhea" id="RHEA:17989"/>
        <dbReference type="Rhea" id="RHEA-COMP:9863"/>
        <dbReference type="Rhea" id="RHEA-COMP:11604"/>
        <dbReference type="ChEBI" id="CHEBI:15378"/>
        <dbReference type="ChEBI" id="CHEBI:29999"/>
        <dbReference type="ChEBI" id="CHEBI:30616"/>
        <dbReference type="ChEBI" id="CHEBI:83421"/>
        <dbReference type="ChEBI" id="CHEBI:456216"/>
        <dbReference type="EC" id="2.7.11.1"/>
    </reaction>
</comment>
<feature type="site" description="ATP" evidence="11">
    <location>
        <position position="48"/>
    </location>
</feature>
<comment type="caution">
    <text evidence="13">The sequence shown here is derived from an EMBL/GenBank/DDBJ whole genome shotgun (WGS) entry which is preliminary data.</text>
</comment>
<keyword evidence="8 11" id="KW-0067">ATP-binding</keyword>
<evidence type="ECO:0000259" key="12">
    <source>
        <dbReference type="Pfam" id="PF01636"/>
    </source>
</evidence>
<evidence type="ECO:0000256" key="3">
    <source>
        <dbReference type="ARBA" id="ARBA00022553"/>
    </source>
</evidence>
<evidence type="ECO:0000256" key="10">
    <source>
        <dbReference type="ARBA" id="ARBA00023016"/>
    </source>
</evidence>
<feature type="active site" description="Proton acceptor" evidence="11">
    <location>
        <position position="227"/>
    </location>
</feature>
<evidence type="ECO:0000256" key="11">
    <source>
        <dbReference type="HAMAP-Rule" id="MF_01497"/>
    </source>
</evidence>
<evidence type="ECO:0000313" key="14">
    <source>
        <dbReference type="Proteomes" id="UP001595556"/>
    </source>
</evidence>
<proteinExistence type="inferred from homology"/>
<dbReference type="InterPro" id="IPR002575">
    <property type="entry name" value="Aminoglycoside_PTrfase"/>
</dbReference>
<dbReference type="EC" id="2.7.11.1" evidence="11"/>
<evidence type="ECO:0000256" key="1">
    <source>
        <dbReference type="ARBA" id="ARBA00022490"/>
    </source>
</evidence>
<dbReference type="Gene3D" id="3.30.200.70">
    <property type="match status" value="1"/>
</dbReference>
<dbReference type="GO" id="GO:0004674">
    <property type="term" value="F:protein serine/threonine kinase activity"/>
    <property type="evidence" value="ECO:0007669"/>
    <property type="project" value="UniProtKB-KW"/>
</dbReference>
<evidence type="ECO:0000256" key="2">
    <source>
        <dbReference type="ARBA" id="ARBA00022527"/>
    </source>
</evidence>
<feature type="domain" description="Aminoglycoside phosphotransferase" evidence="12">
    <location>
        <begin position="47"/>
        <end position="296"/>
    </location>
</feature>
<evidence type="ECO:0000256" key="4">
    <source>
        <dbReference type="ARBA" id="ARBA00022679"/>
    </source>
</evidence>
<comment type="similarity">
    <text evidence="11">Belongs to the SrkA/RdoA protein kinase family.</text>
</comment>